<dbReference type="SMART" id="SM00530">
    <property type="entry name" value="HTH_XRE"/>
    <property type="match status" value="1"/>
</dbReference>
<keyword evidence="3" id="KW-1185">Reference proteome</keyword>
<dbReference type="GO" id="GO:0003677">
    <property type="term" value="F:DNA binding"/>
    <property type="evidence" value="ECO:0007669"/>
    <property type="project" value="InterPro"/>
</dbReference>
<evidence type="ECO:0000313" key="3">
    <source>
        <dbReference type="Proteomes" id="UP000239047"/>
    </source>
</evidence>
<sequence>MFVLITKIKQGSVRLLIAKKGMSHRDFAKSIGISHSYLSQLVNGKRKPSPSTAGKIALGLNVDLSEIFLYKVVTKDNHREVKERSVEVR</sequence>
<organism evidence="2 3">
    <name type="scientific">Jeotgalibacillus proteolyticus</name>
    <dbReference type="NCBI Taxonomy" id="2082395"/>
    <lineage>
        <taxon>Bacteria</taxon>
        <taxon>Bacillati</taxon>
        <taxon>Bacillota</taxon>
        <taxon>Bacilli</taxon>
        <taxon>Bacillales</taxon>
        <taxon>Caryophanaceae</taxon>
        <taxon>Jeotgalibacillus</taxon>
    </lineage>
</organism>
<evidence type="ECO:0000313" key="2">
    <source>
        <dbReference type="EMBL" id="PPA70183.1"/>
    </source>
</evidence>
<dbReference type="OrthoDB" id="2306294at2"/>
<proteinExistence type="predicted"/>
<gene>
    <name evidence="2" type="ORF">C4B60_11390</name>
</gene>
<evidence type="ECO:0000259" key="1">
    <source>
        <dbReference type="PROSITE" id="PS50943"/>
    </source>
</evidence>
<protein>
    <submittedName>
        <fullName evidence="2">XRE family transcriptional regulator</fullName>
    </submittedName>
</protein>
<dbReference type="Gene3D" id="1.10.260.40">
    <property type="entry name" value="lambda repressor-like DNA-binding domains"/>
    <property type="match status" value="1"/>
</dbReference>
<dbReference type="EMBL" id="PREZ01000004">
    <property type="protein sequence ID" value="PPA70183.1"/>
    <property type="molecule type" value="Genomic_DNA"/>
</dbReference>
<dbReference type="AlphaFoldDB" id="A0A2S5GBA9"/>
<feature type="domain" description="HTH cro/C1-type" evidence="1">
    <location>
        <begin position="13"/>
        <end position="67"/>
    </location>
</feature>
<accession>A0A2S5GBA9</accession>
<dbReference type="Proteomes" id="UP000239047">
    <property type="component" value="Unassembled WGS sequence"/>
</dbReference>
<dbReference type="SUPFAM" id="SSF47413">
    <property type="entry name" value="lambda repressor-like DNA-binding domains"/>
    <property type="match status" value="1"/>
</dbReference>
<dbReference type="InterPro" id="IPR001387">
    <property type="entry name" value="Cro/C1-type_HTH"/>
</dbReference>
<comment type="caution">
    <text evidence="2">The sequence shown here is derived from an EMBL/GenBank/DDBJ whole genome shotgun (WGS) entry which is preliminary data.</text>
</comment>
<dbReference type="Pfam" id="PF01381">
    <property type="entry name" value="HTH_3"/>
    <property type="match status" value="1"/>
</dbReference>
<dbReference type="InterPro" id="IPR010982">
    <property type="entry name" value="Lambda_DNA-bd_dom_sf"/>
</dbReference>
<dbReference type="PROSITE" id="PS50943">
    <property type="entry name" value="HTH_CROC1"/>
    <property type="match status" value="1"/>
</dbReference>
<reference evidence="2 3" key="1">
    <citation type="submission" date="2018-02" db="EMBL/GenBank/DDBJ databases">
        <title>Jeotgalibacillus proteolyticum sp. nov. a protease producing bacterium isolated from ocean sediments of Laizhou Bay.</title>
        <authorList>
            <person name="Li Y."/>
        </authorList>
    </citation>
    <scope>NUCLEOTIDE SEQUENCE [LARGE SCALE GENOMIC DNA]</scope>
    <source>
        <strain evidence="2 3">22-7</strain>
    </source>
</reference>
<name>A0A2S5GBA9_9BACL</name>
<dbReference type="CDD" id="cd00093">
    <property type="entry name" value="HTH_XRE"/>
    <property type="match status" value="1"/>
</dbReference>
<dbReference type="RefSeq" id="WP_104058132.1">
    <property type="nucleotide sequence ID" value="NZ_PREZ01000004.1"/>
</dbReference>